<evidence type="ECO:0000256" key="6">
    <source>
        <dbReference type="ARBA" id="ARBA00022692"/>
    </source>
</evidence>
<dbReference type="PANTHER" id="PTHR43470:SF6">
    <property type="entry name" value="PHOSPHATE TRANSPORT SYSTEM PERMEASE PROTEIN PSTA"/>
    <property type="match status" value="1"/>
</dbReference>
<keyword evidence="13" id="KW-1185">Reference proteome</keyword>
<reference evidence="12 13" key="1">
    <citation type="journal article" date="2017" name="Genome Announc.">
        <title>Complete Genome Sequences of Two Acetylene-Fermenting Pelobacter acetylenicus Strains.</title>
        <authorList>
            <person name="Sutton J.M."/>
            <person name="Baesman S.M."/>
            <person name="Fierst J.L."/>
            <person name="Poret-Peterson A.T."/>
            <person name="Oremland R.S."/>
            <person name="Dunlap D.S."/>
            <person name="Akob D.M."/>
        </authorList>
    </citation>
    <scope>NUCLEOTIDE SEQUENCE [LARGE SCALE GENOMIC DNA]</scope>
    <source>
        <strain evidence="12 13">DSM 3247</strain>
    </source>
</reference>
<dbReference type="GO" id="GO:0005886">
    <property type="term" value="C:plasma membrane"/>
    <property type="evidence" value="ECO:0007669"/>
    <property type="project" value="UniProtKB-SubCell"/>
</dbReference>
<keyword evidence="6 9" id="KW-0812">Transmembrane</keyword>
<dbReference type="CDD" id="cd06261">
    <property type="entry name" value="TM_PBP2"/>
    <property type="match status" value="1"/>
</dbReference>
<keyword evidence="5 9" id="KW-1003">Cell membrane</keyword>
<comment type="subcellular location">
    <subcellularLocation>
        <location evidence="1 9">Cell membrane</location>
        <topology evidence="1 9">Multi-pass membrane protein</topology>
    </subcellularLocation>
</comment>
<dbReference type="InterPro" id="IPR035906">
    <property type="entry name" value="MetI-like_sf"/>
</dbReference>
<dbReference type="Pfam" id="PF00528">
    <property type="entry name" value="BPD_transp_1"/>
    <property type="match status" value="1"/>
</dbReference>
<keyword evidence="4" id="KW-0813">Transport</keyword>
<sequence length="532" mass="58959">MNKFWKNGEPCVWLTAAALSITLLMAATLIVVVLVNGLGVFWPSRVATATLDDGSMVMGEIVRREPVYEGRGERLQFKVGNRDLYGLDFRWVDETAIADLDYAGDTLALERMEYGNFYGRLIALSDVARTGVSGATPLEALRLAHRHVMDKKKELAALKERVTALNQRMDRMARKERDLLFRGRTAQDPAILELERQQSVLHRDFEELLQVQSELTASLLAHTATFADVSGREKTLPLLELVRFYRPNSMSFFSKVRYYAVRLAELLFDEPRESNTEGGLFPAIFGTVMLIFVMSLFSFPLGVLAAIYLREYARDGLVVRMVRIAVNNLAGIPSIVYGIFGLAFFVYGIGGSIDRLFFPEQLPTPTFGTGGILWASLTLSLLTVPVVIVATEEALGAIPNGVREGSLALGATKFQTLTRILLPMASPGIMTGLILAMARAAGEVAPLMITGVVKIAPALPLDGRFPFLHLDRKFMHLGFHIYDIGFQSPNVEAAKPMVFVTTLLLVLIVLVMSSVAIHLRNKMKKRYTYGTF</sequence>
<name>A0A1L3GE38_SYNAC</name>
<dbReference type="AlphaFoldDB" id="A0A1L3GE38"/>
<dbReference type="PROSITE" id="PS50928">
    <property type="entry name" value="ABC_TM1"/>
    <property type="match status" value="1"/>
</dbReference>
<evidence type="ECO:0000256" key="10">
    <source>
        <dbReference type="SAM" id="Coils"/>
    </source>
</evidence>
<proteinExistence type="inferred from homology"/>
<dbReference type="Gene3D" id="1.10.3720.10">
    <property type="entry name" value="MetI-like"/>
    <property type="match status" value="1"/>
</dbReference>
<feature type="coiled-coil region" evidence="10">
    <location>
        <begin position="148"/>
        <end position="175"/>
    </location>
</feature>
<gene>
    <name evidence="12" type="ORF">A7E75_03665</name>
</gene>
<evidence type="ECO:0000256" key="4">
    <source>
        <dbReference type="ARBA" id="ARBA00022448"/>
    </source>
</evidence>
<evidence type="ECO:0000313" key="12">
    <source>
        <dbReference type="EMBL" id="APG24232.1"/>
    </source>
</evidence>
<keyword evidence="7 9" id="KW-1133">Transmembrane helix</keyword>
<evidence type="ECO:0000259" key="11">
    <source>
        <dbReference type="PROSITE" id="PS50928"/>
    </source>
</evidence>
<dbReference type="GO" id="GO:0005315">
    <property type="term" value="F:phosphate transmembrane transporter activity"/>
    <property type="evidence" value="ECO:0007669"/>
    <property type="project" value="InterPro"/>
</dbReference>
<evidence type="ECO:0000256" key="2">
    <source>
        <dbReference type="ARBA" id="ARBA00007069"/>
    </source>
</evidence>
<keyword evidence="8 9" id="KW-0472">Membrane</keyword>
<dbReference type="PANTHER" id="PTHR43470">
    <property type="entry name" value="PHOSPHATE TRANSPORT SYSTEM PERMEASE PROTEIN PSTA-RELATED"/>
    <property type="match status" value="1"/>
</dbReference>
<dbReference type="GO" id="GO:0035435">
    <property type="term" value="P:phosphate ion transmembrane transport"/>
    <property type="evidence" value="ECO:0007669"/>
    <property type="project" value="InterPro"/>
</dbReference>
<feature type="transmembrane region" description="Helical" evidence="9">
    <location>
        <begin position="370"/>
        <end position="390"/>
    </location>
</feature>
<feature type="transmembrane region" description="Helical" evidence="9">
    <location>
        <begin position="12"/>
        <end position="42"/>
    </location>
</feature>
<dbReference type="InterPro" id="IPR005672">
    <property type="entry name" value="Phosphate_PstA"/>
</dbReference>
<dbReference type="EMBL" id="CP015518">
    <property type="protein sequence ID" value="APG24232.1"/>
    <property type="molecule type" value="Genomic_DNA"/>
</dbReference>
<evidence type="ECO:0000256" key="5">
    <source>
        <dbReference type="ARBA" id="ARBA00022475"/>
    </source>
</evidence>
<feature type="transmembrane region" description="Helical" evidence="9">
    <location>
        <begin position="280"/>
        <end position="309"/>
    </location>
</feature>
<evidence type="ECO:0000256" key="8">
    <source>
        <dbReference type="ARBA" id="ARBA00023136"/>
    </source>
</evidence>
<feature type="transmembrane region" description="Helical" evidence="9">
    <location>
        <begin position="420"/>
        <end position="438"/>
    </location>
</feature>
<protein>
    <recommendedName>
        <fullName evidence="3 9">Phosphate transport system permease protein PstA</fullName>
    </recommendedName>
</protein>
<feature type="transmembrane region" description="Helical" evidence="9">
    <location>
        <begin position="329"/>
        <end position="350"/>
    </location>
</feature>
<comment type="similarity">
    <text evidence="2 9">Belongs to the binding-protein-dependent transport system permease family. CysTW subfamily.</text>
</comment>
<dbReference type="InterPro" id="IPR000515">
    <property type="entry name" value="MetI-like"/>
</dbReference>
<dbReference type="NCBIfam" id="TIGR00974">
    <property type="entry name" value="3a0107s02c"/>
    <property type="match status" value="1"/>
</dbReference>
<evidence type="ECO:0000313" key="13">
    <source>
        <dbReference type="Proteomes" id="UP000182264"/>
    </source>
</evidence>
<dbReference type="Proteomes" id="UP000182264">
    <property type="component" value="Chromosome"/>
</dbReference>
<feature type="transmembrane region" description="Helical" evidence="9">
    <location>
        <begin position="497"/>
        <end position="519"/>
    </location>
</feature>
<dbReference type="OrthoDB" id="9807065at2"/>
<keyword evidence="10" id="KW-0175">Coiled coil</keyword>
<dbReference type="RefSeq" id="WP_072286053.1">
    <property type="nucleotide sequence ID" value="NZ_CP015455.1"/>
</dbReference>
<feature type="domain" description="ABC transmembrane type-1" evidence="11">
    <location>
        <begin position="284"/>
        <end position="516"/>
    </location>
</feature>
<evidence type="ECO:0000256" key="3">
    <source>
        <dbReference type="ARBA" id="ARBA00016864"/>
    </source>
</evidence>
<dbReference type="KEGG" id="pace:A6070_12290"/>
<dbReference type="SUPFAM" id="SSF161098">
    <property type="entry name" value="MetI-like"/>
    <property type="match status" value="1"/>
</dbReference>
<evidence type="ECO:0000256" key="7">
    <source>
        <dbReference type="ARBA" id="ARBA00022989"/>
    </source>
</evidence>
<evidence type="ECO:0000256" key="1">
    <source>
        <dbReference type="ARBA" id="ARBA00004651"/>
    </source>
</evidence>
<accession>A0A1L3GE38</accession>
<evidence type="ECO:0000256" key="9">
    <source>
        <dbReference type="RuleBase" id="RU363043"/>
    </source>
</evidence>
<organism evidence="12 13">
    <name type="scientific">Syntrophotalea acetylenica</name>
    <name type="common">Pelobacter acetylenicus</name>
    <dbReference type="NCBI Taxonomy" id="29542"/>
    <lineage>
        <taxon>Bacteria</taxon>
        <taxon>Pseudomonadati</taxon>
        <taxon>Thermodesulfobacteriota</taxon>
        <taxon>Desulfuromonadia</taxon>
        <taxon>Desulfuromonadales</taxon>
        <taxon>Syntrophotaleaceae</taxon>
        <taxon>Syntrophotalea</taxon>
    </lineage>
</organism>
<dbReference type="STRING" id="29542.A6070_12290"/>